<comment type="subcellular location">
    <subcellularLocation>
        <location evidence="1">Membrane</location>
        <topology evidence="1">Multi-pass membrane protein</topology>
    </subcellularLocation>
</comment>
<keyword evidence="8" id="KW-1185">Reference proteome</keyword>
<protein>
    <recommendedName>
        <fullName evidence="6">Major facilitator superfamily (MFS) profile domain-containing protein</fullName>
    </recommendedName>
</protein>
<dbReference type="InterPro" id="IPR036259">
    <property type="entry name" value="MFS_trans_sf"/>
</dbReference>
<comment type="caution">
    <text evidence="7">The sequence shown here is derived from an EMBL/GenBank/DDBJ whole genome shotgun (WGS) entry which is preliminary data.</text>
</comment>
<dbReference type="InterPro" id="IPR050382">
    <property type="entry name" value="MFS_Na/Anion_cotransporter"/>
</dbReference>
<sequence>MASAHPPLFSFRSHRLRVALTLMFAMFLMISNSSSLGMAIICMVNPTAHAAKTDISLNDTSSSLPGCSFPVEEMSNRPEYQGTIEWEPTKQSYLFSANYYGSIITTFGSGILADRFGPKKLLLVTYMIATIVTFAAPHLAEFNYWTYYAGRFVIGMGDGFVYPCINSLGGWWFPITEKSTMASLYSSGIQLAAASSSVIGSRLCGVNFLGGWPLIFYMYGTLGALFLICLYFVITDHPADNSWISTEELIFLEQSHDDMSREKKVIPWRCIFTSPVVWACVFCSFTFSFTASMNLNFLPTYFKEEYSLPLSSNGLYTMVPFITQLTCKNVIAPLADYLKYLGKLTPTQSAKIFQAIASFGSALAYVALGFLPSCDRMWVALLCGFVFGLTFSSAVCGFFTCLLTVAPKYAGTITSLSMVFGQIGYALAPNTVSFVTMMEWPHKWQIILLFVATLQFISGIVFTLAGSGDTASWAQSKLSMQKIIEMQALKKEQR</sequence>
<feature type="transmembrane region" description="Helical" evidence="5">
    <location>
        <begin position="20"/>
        <end position="44"/>
    </location>
</feature>
<feature type="transmembrane region" description="Helical" evidence="5">
    <location>
        <begin position="377"/>
        <end position="402"/>
    </location>
</feature>
<evidence type="ECO:0000313" key="8">
    <source>
        <dbReference type="Proteomes" id="UP001328107"/>
    </source>
</evidence>
<evidence type="ECO:0000259" key="6">
    <source>
        <dbReference type="PROSITE" id="PS50850"/>
    </source>
</evidence>
<keyword evidence="2 5" id="KW-0812">Transmembrane</keyword>
<dbReference type="FunFam" id="1.20.1250.20:FF:000355">
    <property type="entry name" value="SLC (SoLute Carrier) homolog"/>
    <property type="match status" value="1"/>
</dbReference>
<evidence type="ECO:0000256" key="2">
    <source>
        <dbReference type="ARBA" id="ARBA00022692"/>
    </source>
</evidence>
<dbReference type="GO" id="GO:0016020">
    <property type="term" value="C:membrane"/>
    <property type="evidence" value="ECO:0007669"/>
    <property type="project" value="UniProtKB-SubCell"/>
</dbReference>
<dbReference type="EMBL" id="BTRK01000005">
    <property type="protein sequence ID" value="GMR51036.1"/>
    <property type="molecule type" value="Genomic_DNA"/>
</dbReference>
<dbReference type="FunFam" id="1.20.1250.20:FF:000941">
    <property type="entry name" value="Uncharacterized protein"/>
    <property type="match status" value="1"/>
</dbReference>
<evidence type="ECO:0000256" key="5">
    <source>
        <dbReference type="SAM" id="Phobius"/>
    </source>
</evidence>
<keyword evidence="4 5" id="KW-0472">Membrane</keyword>
<feature type="domain" description="Major facilitator superfamily (MFS) profile" evidence="6">
    <location>
        <begin position="18"/>
        <end position="470"/>
    </location>
</feature>
<reference evidence="8" key="1">
    <citation type="submission" date="2022-10" db="EMBL/GenBank/DDBJ databases">
        <title>Genome assembly of Pristionchus species.</title>
        <authorList>
            <person name="Yoshida K."/>
            <person name="Sommer R.J."/>
        </authorList>
    </citation>
    <scope>NUCLEOTIDE SEQUENCE [LARGE SCALE GENOMIC DNA]</scope>
    <source>
        <strain evidence="8">RS5460</strain>
    </source>
</reference>
<organism evidence="7 8">
    <name type="scientific">Pristionchus mayeri</name>
    <dbReference type="NCBI Taxonomy" id="1317129"/>
    <lineage>
        <taxon>Eukaryota</taxon>
        <taxon>Metazoa</taxon>
        <taxon>Ecdysozoa</taxon>
        <taxon>Nematoda</taxon>
        <taxon>Chromadorea</taxon>
        <taxon>Rhabditida</taxon>
        <taxon>Rhabditina</taxon>
        <taxon>Diplogasteromorpha</taxon>
        <taxon>Diplogasteroidea</taxon>
        <taxon>Neodiplogasteridae</taxon>
        <taxon>Pristionchus</taxon>
    </lineage>
</organism>
<dbReference type="GO" id="GO:0022857">
    <property type="term" value="F:transmembrane transporter activity"/>
    <property type="evidence" value="ECO:0007669"/>
    <property type="project" value="InterPro"/>
</dbReference>
<dbReference type="GO" id="GO:0006820">
    <property type="term" value="P:monoatomic anion transport"/>
    <property type="evidence" value="ECO:0007669"/>
    <property type="project" value="TreeGrafter"/>
</dbReference>
<dbReference type="PANTHER" id="PTHR11662:SF405">
    <property type="entry name" value="PROTEIN CBG12249"/>
    <property type="match status" value="1"/>
</dbReference>
<feature type="transmembrane region" description="Helical" evidence="5">
    <location>
        <begin position="447"/>
        <end position="467"/>
    </location>
</feature>
<gene>
    <name evidence="7" type="ORF">PMAYCL1PPCAC_21231</name>
</gene>
<dbReference type="InterPro" id="IPR020846">
    <property type="entry name" value="MFS_dom"/>
</dbReference>
<evidence type="ECO:0000256" key="1">
    <source>
        <dbReference type="ARBA" id="ARBA00004141"/>
    </source>
</evidence>
<dbReference type="Pfam" id="PF07690">
    <property type="entry name" value="MFS_1"/>
    <property type="match status" value="1"/>
</dbReference>
<name>A0AAN5CUB1_9BILA</name>
<dbReference type="Proteomes" id="UP001328107">
    <property type="component" value="Unassembled WGS sequence"/>
</dbReference>
<dbReference type="Gene3D" id="1.20.1250.20">
    <property type="entry name" value="MFS general substrate transporter like domains"/>
    <property type="match status" value="2"/>
</dbReference>
<dbReference type="PROSITE" id="PS50850">
    <property type="entry name" value="MFS"/>
    <property type="match status" value="1"/>
</dbReference>
<dbReference type="InterPro" id="IPR011701">
    <property type="entry name" value="MFS"/>
</dbReference>
<evidence type="ECO:0000256" key="4">
    <source>
        <dbReference type="ARBA" id="ARBA00023136"/>
    </source>
</evidence>
<dbReference type="SUPFAM" id="SSF103473">
    <property type="entry name" value="MFS general substrate transporter"/>
    <property type="match status" value="1"/>
</dbReference>
<keyword evidence="3 5" id="KW-1133">Transmembrane helix</keyword>
<feature type="transmembrane region" description="Helical" evidence="5">
    <location>
        <begin position="270"/>
        <end position="293"/>
    </location>
</feature>
<feature type="transmembrane region" description="Helical" evidence="5">
    <location>
        <begin position="409"/>
        <end position="427"/>
    </location>
</feature>
<feature type="transmembrane region" description="Helical" evidence="5">
    <location>
        <begin position="214"/>
        <end position="234"/>
    </location>
</feature>
<dbReference type="AlphaFoldDB" id="A0AAN5CUB1"/>
<feature type="transmembrane region" description="Helical" evidence="5">
    <location>
        <begin position="152"/>
        <end position="173"/>
    </location>
</feature>
<evidence type="ECO:0000256" key="3">
    <source>
        <dbReference type="ARBA" id="ARBA00022989"/>
    </source>
</evidence>
<proteinExistence type="predicted"/>
<feature type="transmembrane region" description="Helical" evidence="5">
    <location>
        <begin position="352"/>
        <end position="371"/>
    </location>
</feature>
<accession>A0AAN5CUB1</accession>
<evidence type="ECO:0000313" key="7">
    <source>
        <dbReference type="EMBL" id="GMR51036.1"/>
    </source>
</evidence>
<feature type="transmembrane region" description="Helical" evidence="5">
    <location>
        <begin position="121"/>
        <end position="140"/>
    </location>
</feature>
<dbReference type="PANTHER" id="PTHR11662">
    <property type="entry name" value="SOLUTE CARRIER FAMILY 17"/>
    <property type="match status" value="1"/>
</dbReference>